<dbReference type="GO" id="GO:0017025">
    <property type="term" value="F:TBP-class protein binding"/>
    <property type="evidence" value="ECO:0007669"/>
    <property type="project" value="InterPro"/>
</dbReference>
<evidence type="ECO:0000256" key="2">
    <source>
        <dbReference type="PROSITE-ProRule" id="PRU00035"/>
    </source>
</evidence>
<keyword evidence="1 2" id="KW-0103">Bromodomain</keyword>
<dbReference type="Proteomes" id="UP000823388">
    <property type="component" value="Chromosome 3N"/>
</dbReference>
<feature type="domain" description="Bromo" evidence="3">
    <location>
        <begin position="36"/>
        <end position="106"/>
    </location>
</feature>
<reference evidence="4" key="1">
    <citation type="submission" date="2020-05" db="EMBL/GenBank/DDBJ databases">
        <title>WGS assembly of Panicum virgatum.</title>
        <authorList>
            <person name="Lovell J.T."/>
            <person name="Jenkins J."/>
            <person name="Shu S."/>
            <person name="Juenger T.E."/>
            <person name="Schmutz J."/>
        </authorList>
    </citation>
    <scope>NUCLEOTIDE SEQUENCE</scope>
    <source>
        <strain evidence="4">AP13</strain>
    </source>
</reference>
<dbReference type="InterPro" id="IPR040240">
    <property type="entry name" value="TAF1"/>
</dbReference>
<organism evidence="4 5">
    <name type="scientific">Panicum virgatum</name>
    <name type="common">Blackwell switchgrass</name>
    <dbReference type="NCBI Taxonomy" id="38727"/>
    <lineage>
        <taxon>Eukaryota</taxon>
        <taxon>Viridiplantae</taxon>
        <taxon>Streptophyta</taxon>
        <taxon>Embryophyta</taxon>
        <taxon>Tracheophyta</taxon>
        <taxon>Spermatophyta</taxon>
        <taxon>Magnoliopsida</taxon>
        <taxon>Liliopsida</taxon>
        <taxon>Poales</taxon>
        <taxon>Poaceae</taxon>
        <taxon>PACMAD clade</taxon>
        <taxon>Panicoideae</taxon>
        <taxon>Panicodae</taxon>
        <taxon>Paniceae</taxon>
        <taxon>Panicinae</taxon>
        <taxon>Panicum</taxon>
        <taxon>Panicum sect. Hiantes</taxon>
    </lineage>
</organism>
<dbReference type="PROSITE" id="PS50014">
    <property type="entry name" value="BROMODOMAIN_2"/>
    <property type="match status" value="1"/>
</dbReference>
<dbReference type="GO" id="GO:0005669">
    <property type="term" value="C:transcription factor TFIID complex"/>
    <property type="evidence" value="ECO:0007669"/>
    <property type="project" value="InterPro"/>
</dbReference>
<dbReference type="InterPro" id="IPR036427">
    <property type="entry name" value="Bromodomain-like_sf"/>
</dbReference>
<gene>
    <name evidence="4" type="ORF">PVAP13_3NG322066</name>
</gene>
<name>A0A8T0UI86_PANVG</name>
<dbReference type="PANTHER" id="PTHR13900">
    <property type="entry name" value="TRANSCRIPTION INITIATION FACTOR TFIID"/>
    <property type="match status" value="1"/>
</dbReference>
<accession>A0A8T0UI86</accession>
<dbReference type="InterPro" id="IPR001487">
    <property type="entry name" value="Bromodomain"/>
</dbReference>
<evidence type="ECO:0000259" key="3">
    <source>
        <dbReference type="PROSITE" id="PS50014"/>
    </source>
</evidence>
<dbReference type="PANTHER" id="PTHR13900:SF0">
    <property type="entry name" value="TRANSCRIPTION INITIATION FACTOR TFIID SUBUNIT 1"/>
    <property type="match status" value="1"/>
</dbReference>
<sequence length="137" mass="16009">MNERRVPERHRASKRRRGGEVELSNILEKVVDQLRRNTAISYLFLKPVLKKDAPDYFNIVKRPMDLGTIRDKVRKMEYKNRKAFRHDVAQIAVNAHAYNDNRHRGIPPLADELLKMCDQLLEEHAGLLDDAEGAMEY</sequence>
<evidence type="ECO:0000313" key="4">
    <source>
        <dbReference type="EMBL" id="KAG2621705.1"/>
    </source>
</evidence>
<comment type="caution">
    <text evidence="4">The sequence shown here is derived from an EMBL/GenBank/DDBJ whole genome shotgun (WGS) entry which is preliminary data.</text>
</comment>
<evidence type="ECO:0000256" key="1">
    <source>
        <dbReference type="ARBA" id="ARBA00023117"/>
    </source>
</evidence>
<dbReference type="EMBL" id="CM029042">
    <property type="protein sequence ID" value="KAG2621705.1"/>
    <property type="molecule type" value="Genomic_DNA"/>
</dbReference>
<dbReference type="GO" id="GO:0004402">
    <property type="term" value="F:histone acetyltransferase activity"/>
    <property type="evidence" value="ECO:0007669"/>
    <property type="project" value="InterPro"/>
</dbReference>
<dbReference type="Gene3D" id="1.20.920.10">
    <property type="entry name" value="Bromodomain-like"/>
    <property type="match status" value="1"/>
</dbReference>
<evidence type="ECO:0000313" key="5">
    <source>
        <dbReference type="Proteomes" id="UP000823388"/>
    </source>
</evidence>
<dbReference type="GO" id="GO:0051123">
    <property type="term" value="P:RNA polymerase II preinitiation complex assembly"/>
    <property type="evidence" value="ECO:0007669"/>
    <property type="project" value="TreeGrafter"/>
</dbReference>
<dbReference type="Pfam" id="PF00439">
    <property type="entry name" value="Bromodomain"/>
    <property type="match status" value="1"/>
</dbReference>
<dbReference type="SUPFAM" id="SSF47370">
    <property type="entry name" value="Bromodomain"/>
    <property type="match status" value="1"/>
</dbReference>
<protein>
    <recommendedName>
        <fullName evidence="3">Bromo domain-containing protein</fullName>
    </recommendedName>
</protein>
<dbReference type="PRINTS" id="PR00503">
    <property type="entry name" value="BROMODOMAIN"/>
</dbReference>
<keyword evidence="5" id="KW-1185">Reference proteome</keyword>
<dbReference type="AlphaFoldDB" id="A0A8T0UI86"/>
<dbReference type="SMART" id="SM00297">
    <property type="entry name" value="BROMO"/>
    <property type="match status" value="1"/>
</dbReference>
<proteinExistence type="predicted"/>
<dbReference type="GO" id="GO:0016251">
    <property type="term" value="F:RNA polymerase II general transcription initiation factor activity"/>
    <property type="evidence" value="ECO:0007669"/>
    <property type="project" value="InterPro"/>
</dbReference>